<feature type="transmembrane region" description="Helical" evidence="1">
    <location>
        <begin position="17"/>
        <end position="45"/>
    </location>
</feature>
<dbReference type="AlphaFoldDB" id="A0A1G2LTH2"/>
<accession>A0A1G2LTH2</accession>
<comment type="caution">
    <text evidence="2">The sequence shown here is derived from an EMBL/GenBank/DDBJ whole genome shotgun (WGS) entry which is preliminary data.</text>
</comment>
<feature type="transmembrane region" description="Helical" evidence="1">
    <location>
        <begin position="185"/>
        <end position="207"/>
    </location>
</feature>
<feature type="transmembrane region" description="Helical" evidence="1">
    <location>
        <begin position="116"/>
        <end position="137"/>
    </location>
</feature>
<dbReference type="Proteomes" id="UP000178116">
    <property type="component" value="Unassembled WGS sequence"/>
</dbReference>
<protein>
    <recommendedName>
        <fullName evidence="4">Small-conductance mechanosensitive ion channel</fullName>
    </recommendedName>
</protein>
<sequence>MVLETWSEVLAASFQELWFGIMGFLPKLMLSIIILIAGWVIAVTLDKGVARVIRIFKVDKALQSLDVEKYLEKGGFRLDSGAFIGGLVKWFFTIAFLVAALDVLGLTQVNVFLQQIIAYLPSVIVAAFILVAAALIANAAYRIVIGSARGADLPSSGLLAGIAKWSIWIFAILAALYQLGIAGPLIQTIFTGFVAMVVIAGGLAFGLGGKDAAARYLEKLKQDISSH</sequence>
<evidence type="ECO:0000313" key="2">
    <source>
        <dbReference type="EMBL" id="OHA14814.1"/>
    </source>
</evidence>
<gene>
    <name evidence="2" type="ORF">A3A10_02640</name>
</gene>
<dbReference type="PANTHER" id="PTHR30221:SF1">
    <property type="entry name" value="SMALL-CONDUCTANCE MECHANOSENSITIVE CHANNEL"/>
    <property type="match status" value="1"/>
</dbReference>
<organism evidence="2 3">
    <name type="scientific">Candidatus Tagabacteria bacterium RIFCSPLOWO2_01_FULL_42_9</name>
    <dbReference type="NCBI Taxonomy" id="1802296"/>
    <lineage>
        <taxon>Bacteria</taxon>
        <taxon>Candidatus Tagaibacteriota</taxon>
    </lineage>
</organism>
<keyword evidence="1" id="KW-1133">Transmembrane helix</keyword>
<proteinExistence type="predicted"/>
<dbReference type="PANTHER" id="PTHR30221">
    <property type="entry name" value="SMALL-CONDUCTANCE MECHANOSENSITIVE CHANNEL"/>
    <property type="match status" value="1"/>
</dbReference>
<name>A0A1G2LTH2_9BACT</name>
<feature type="transmembrane region" description="Helical" evidence="1">
    <location>
        <begin position="158"/>
        <end position="179"/>
    </location>
</feature>
<keyword evidence="1" id="KW-0812">Transmembrane</keyword>
<dbReference type="Gene3D" id="1.10.287.1260">
    <property type="match status" value="1"/>
</dbReference>
<dbReference type="InterPro" id="IPR045275">
    <property type="entry name" value="MscS_archaea/bacteria_type"/>
</dbReference>
<reference evidence="2 3" key="1">
    <citation type="journal article" date="2016" name="Nat. Commun.">
        <title>Thousands of microbial genomes shed light on interconnected biogeochemical processes in an aquifer system.</title>
        <authorList>
            <person name="Anantharaman K."/>
            <person name="Brown C.T."/>
            <person name="Hug L.A."/>
            <person name="Sharon I."/>
            <person name="Castelle C.J."/>
            <person name="Probst A.J."/>
            <person name="Thomas B.C."/>
            <person name="Singh A."/>
            <person name="Wilkins M.J."/>
            <person name="Karaoz U."/>
            <person name="Brodie E.L."/>
            <person name="Williams K.H."/>
            <person name="Hubbard S.S."/>
            <person name="Banfield J.F."/>
        </authorList>
    </citation>
    <scope>NUCLEOTIDE SEQUENCE [LARGE SCALE GENOMIC DNA]</scope>
</reference>
<dbReference type="InterPro" id="IPR008910">
    <property type="entry name" value="MSC_TM_helix"/>
</dbReference>
<feature type="transmembrane region" description="Helical" evidence="1">
    <location>
        <begin position="82"/>
        <end position="104"/>
    </location>
</feature>
<keyword evidence="1" id="KW-0472">Membrane</keyword>
<evidence type="ECO:0000256" key="1">
    <source>
        <dbReference type="SAM" id="Phobius"/>
    </source>
</evidence>
<evidence type="ECO:0000313" key="3">
    <source>
        <dbReference type="Proteomes" id="UP000178116"/>
    </source>
</evidence>
<evidence type="ECO:0008006" key="4">
    <source>
        <dbReference type="Google" id="ProtNLM"/>
    </source>
</evidence>
<dbReference type="GO" id="GO:0008381">
    <property type="term" value="F:mechanosensitive monoatomic ion channel activity"/>
    <property type="evidence" value="ECO:0007669"/>
    <property type="project" value="InterPro"/>
</dbReference>
<dbReference type="EMBL" id="MHRA01000041">
    <property type="protein sequence ID" value="OHA14814.1"/>
    <property type="molecule type" value="Genomic_DNA"/>
</dbReference>
<dbReference type="Pfam" id="PF05552">
    <property type="entry name" value="MS_channel_1st_1"/>
    <property type="match status" value="2"/>
</dbReference>